<keyword evidence="1" id="KW-0472">Membrane</keyword>
<dbReference type="EMBL" id="JACCBS010000001">
    <property type="protein sequence ID" value="NYE57132.1"/>
    <property type="molecule type" value="Genomic_DNA"/>
</dbReference>
<evidence type="ECO:0000256" key="1">
    <source>
        <dbReference type="SAM" id="Phobius"/>
    </source>
</evidence>
<evidence type="ECO:0000313" key="3">
    <source>
        <dbReference type="Proteomes" id="UP000604066"/>
    </source>
</evidence>
<feature type="transmembrane region" description="Helical" evidence="1">
    <location>
        <begin position="6"/>
        <end position="35"/>
    </location>
</feature>
<reference evidence="2 3" key="1">
    <citation type="submission" date="2020-07" db="EMBL/GenBank/DDBJ databases">
        <title>Genomic Encyclopedia of Type Strains, Phase III (KMG-III): the genomes of soil and plant-associated and newly described type strains.</title>
        <authorList>
            <person name="Whitman W."/>
        </authorList>
    </citation>
    <scope>NUCLEOTIDE SEQUENCE [LARGE SCALE GENOMIC DNA]</scope>
    <source>
        <strain evidence="2 3">DSM 11255</strain>
    </source>
</reference>
<dbReference type="RefSeq" id="WP_257020439.1">
    <property type="nucleotide sequence ID" value="NZ_ATYG01000021.1"/>
</dbReference>
<protein>
    <submittedName>
        <fullName evidence="2">Uncharacterized protein</fullName>
    </submittedName>
</protein>
<gene>
    <name evidence="2" type="ORF">HDG70_000838</name>
</gene>
<keyword evidence="3" id="KW-1185">Reference proteome</keyword>
<organism evidence="2 3">
    <name type="scientific">Carboxydothermus ferrireducens DSM 11255</name>
    <dbReference type="NCBI Taxonomy" id="1119529"/>
    <lineage>
        <taxon>Bacteria</taxon>
        <taxon>Bacillati</taxon>
        <taxon>Bacillota</taxon>
        <taxon>Clostridia</taxon>
        <taxon>Thermoanaerobacterales</taxon>
        <taxon>Thermoanaerobacteraceae</taxon>
        <taxon>Carboxydothermus</taxon>
    </lineage>
</organism>
<keyword evidence="1" id="KW-0812">Transmembrane</keyword>
<accession>A0ABX2RB91</accession>
<proteinExistence type="predicted"/>
<evidence type="ECO:0000313" key="2">
    <source>
        <dbReference type="EMBL" id="NYE57132.1"/>
    </source>
</evidence>
<sequence length="41" mass="4293">MNSLDLLFSLSVGFIATELVMAVTGAVILLAVLFFGGDMSE</sequence>
<comment type="caution">
    <text evidence="2">The sequence shown here is derived from an EMBL/GenBank/DDBJ whole genome shotgun (WGS) entry which is preliminary data.</text>
</comment>
<name>A0ABX2RB91_9THEO</name>
<dbReference type="Proteomes" id="UP000604066">
    <property type="component" value="Unassembled WGS sequence"/>
</dbReference>
<keyword evidence="1" id="KW-1133">Transmembrane helix</keyword>